<evidence type="ECO:0000313" key="3">
    <source>
        <dbReference type="EMBL" id="GAA2782833.1"/>
    </source>
</evidence>
<feature type="region of interest" description="Disordered" evidence="1">
    <location>
        <begin position="111"/>
        <end position="148"/>
    </location>
</feature>
<dbReference type="Gene3D" id="1.10.260.40">
    <property type="entry name" value="lambda repressor-like DNA-binding domains"/>
    <property type="match status" value="1"/>
</dbReference>
<dbReference type="EMBL" id="BAAAVM010000154">
    <property type="protein sequence ID" value="GAA2782833.1"/>
    <property type="molecule type" value="Genomic_DNA"/>
</dbReference>
<accession>A0ABP6HS60</accession>
<reference evidence="4" key="1">
    <citation type="journal article" date="2019" name="Int. J. Syst. Evol. Microbiol.">
        <title>The Global Catalogue of Microorganisms (GCM) 10K type strain sequencing project: providing services to taxonomists for standard genome sequencing and annotation.</title>
        <authorList>
            <consortium name="The Broad Institute Genomics Platform"/>
            <consortium name="The Broad Institute Genome Sequencing Center for Infectious Disease"/>
            <person name="Wu L."/>
            <person name="Ma J."/>
        </authorList>
    </citation>
    <scope>NUCLEOTIDE SEQUENCE [LARGE SCALE GENOMIC DNA]</scope>
    <source>
        <strain evidence="4">JCM 11574</strain>
    </source>
</reference>
<keyword evidence="2" id="KW-0812">Transmembrane</keyword>
<name>A0ABP6HS60_9ACTN</name>
<keyword evidence="2" id="KW-0472">Membrane</keyword>
<comment type="caution">
    <text evidence="3">The sequence shown here is derived from an EMBL/GenBank/DDBJ whole genome shotgun (WGS) entry which is preliminary data.</text>
</comment>
<dbReference type="InterPro" id="IPR001387">
    <property type="entry name" value="Cro/C1-type_HTH"/>
</dbReference>
<proteinExistence type="predicted"/>
<evidence type="ECO:0000313" key="4">
    <source>
        <dbReference type="Proteomes" id="UP001500893"/>
    </source>
</evidence>
<dbReference type="Proteomes" id="UP001500893">
    <property type="component" value="Unassembled WGS sequence"/>
</dbReference>
<dbReference type="CDD" id="cd00093">
    <property type="entry name" value="HTH_XRE"/>
    <property type="match status" value="1"/>
</dbReference>
<keyword evidence="4" id="KW-1185">Reference proteome</keyword>
<dbReference type="SUPFAM" id="SSF47413">
    <property type="entry name" value="lambda repressor-like DNA-binding domains"/>
    <property type="match status" value="1"/>
</dbReference>
<organism evidence="3 4">
    <name type="scientific">Streptomyces rameus</name>
    <dbReference type="NCBI Taxonomy" id="68261"/>
    <lineage>
        <taxon>Bacteria</taxon>
        <taxon>Bacillati</taxon>
        <taxon>Actinomycetota</taxon>
        <taxon>Actinomycetes</taxon>
        <taxon>Kitasatosporales</taxon>
        <taxon>Streptomycetaceae</taxon>
        <taxon>Streptomyces</taxon>
    </lineage>
</organism>
<dbReference type="Pfam" id="PF13560">
    <property type="entry name" value="HTH_31"/>
    <property type="match status" value="1"/>
</dbReference>
<feature type="transmembrane region" description="Helical" evidence="2">
    <location>
        <begin position="154"/>
        <end position="174"/>
    </location>
</feature>
<protein>
    <recommendedName>
        <fullName evidence="5">Helix-turn-helix domain-containing protein</fullName>
    </recommendedName>
</protein>
<dbReference type="InterPro" id="IPR010982">
    <property type="entry name" value="Lambda_DNA-bd_dom_sf"/>
</dbReference>
<evidence type="ECO:0000256" key="2">
    <source>
        <dbReference type="SAM" id="Phobius"/>
    </source>
</evidence>
<sequence>MVLVANAPPIRWGDTWENWWWGISVTYWKPLPDGLASDVRQLVTELRTLKTRSGLSLAALAERTPYSKSSWERYLNGKTLPPRQAVTMLGELSDAEPARLAALWELANAATHDQQAEGGRPVQPAPRSEPPAARTEAAPPPSDEGRRRRRDVRLLWTAALLLVLVLVGAAVVLVHGDSSAGTAQAAISESGGRPADVNCFADSCAGKDPKEAGCGGGTRGPRP</sequence>
<evidence type="ECO:0008006" key="5">
    <source>
        <dbReference type="Google" id="ProtNLM"/>
    </source>
</evidence>
<evidence type="ECO:0000256" key="1">
    <source>
        <dbReference type="SAM" id="MobiDB-lite"/>
    </source>
</evidence>
<gene>
    <name evidence="3" type="ORF">GCM10010521_71840</name>
</gene>
<keyword evidence="2" id="KW-1133">Transmembrane helix</keyword>